<feature type="binding site" evidence="4">
    <location>
        <position position="117"/>
    </location>
    <ligand>
        <name>D-ribulose 5-phosphate</name>
        <dbReference type="ChEBI" id="CHEBI:58121"/>
    </ligand>
</feature>
<feature type="active site" description="Proton acceptor" evidence="3">
    <location>
        <position position="73"/>
    </location>
</feature>
<feature type="active site" description="Proton donor" evidence="3">
    <location>
        <position position="106"/>
    </location>
</feature>
<dbReference type="STRING" id="1121884.SAMN02745131_02813"/>
<evidence type="ECO:0000313" key="6">
    <source>
        <dbReference type="Proteomes" id="UP000184048"/>
    </source>
</evidence>
<dbReference type="Gene3D" id="3.40.1400.10">
    <property type="entry name" value="Sugar-phosphate isomerase, RpiB/LacA/LacB"/>
    <property type="match status" value="1"/>
</dbReference>
<dbReference type="Proteomes" id="UP000184048">
    <property type="component" value="Unassembled WGS sequence"/>
</dbReference>
<dbReference type="NCBIfam" id="TIGR00689">
    <property type="entry name" value="rpiB_lacA_lacB"/>
    <property type="match status" value="1"/>
</dbReference>
<proteinExistence type="inferred from homology"/>
<dbReference type="NCBIfam" id="NF004051">
    <property type="entry name" value="PRK05571.1"/>
    <property type="match status" value="1"/>
</dbReference>
<accession>A0A1M5C8S4</accession>
<protein>
    <submittedName>
        <fullName evidence="5">Ribose 5-phosphate isomerase B</fullName>
    </submittedName>
</protein>
<dbReference type="InterPro" id="IPR004785">
    <property type="entry name" value="RpiB"/>
</dbReference>
<reference evidence="5 6" key="1">
    <citation type="submission" date="2016-11" db="EMBL/GenBank/DDBJ databases">
        <authorList>
            <person name="Jaros S."/>
            <person name="Januszkiewicz K."/>
            <person name="Wedrychowicz H."/>
        </authorList>
    </citation>
    <scope>NUCLEOTIDE SEQUENCE [LARGE SCALE GENOMIC DNA]</scope>
    <source>
        <strain evidence="5 6">DSM 18119</strain>
    </source>
</reference>
<dbReference type="InterPro" id="IPR036569">
    <property type="entry name" value="RpiB_LacA_LacB_sf"/>
</dbReference>
<keyword evidence="6" id="KW-1185">Reference proteome</keyword>
<dbReference type="InterPro" id="IPR003500">
    <property type="entry name" value="RpiB_LacA_LacB"/>
</dbReference>
<dbReference type="EMBL" id="FQUU01000012">
    <property type="protein sequence ID" value="SHF51007.1"/>
    <property type="molecule type" value="Genomic_DNA"/>
</dbReference>
<dbReference type="GO" id="GO:0009052">
    <property type="term" value="P:pentose-phosphate shunt, non-oxidative branch"/>
    <property type="evidence" value="ECO:0007669"/>
    <property type="project" value="TreeGrafter"/>
</dbReference>
<dbReference type="SUPFAM" id="SSF89623">
    <property type="entry name" value="Ribose/Galactose isomerase RpiB/AlsB"/>
    <property type="match status" value="1"/>
</dbReference>
<name>A0A1M5C8S4_9BACT</name>
<dbReference type="PANTHER" id="PTHR30345">
    <property type="entry name" value="RIBOSE-5-PHOSPHATE ISOMERASE B"/>
    <property type="match status" value="1"/>
</dbReference>
<feature type="binding site" evidence="4">
    <location>
        <position position="140"/>
    </location>
    <ligand>
        <name>D-ribulose 5-phosphate</name>
        <dbReference type="ChEBI" id="CHEBI:58121"/>
    </ligand>
</feature>
<feature type="binding site" evidence="4">
    <location>
        <begin position="74"/>
        <end position="78"/>
    </location>
    <ligand>
        <name>D-ribulose 5-phosphate</name>
        <dbReference type="ChEBI" id="CHEBI:58121"/>
    </ligand>
</feature>
<dbReference type="AlphaFoldDB" id="A0A1M5C8S4"/>
<keyword evidence="2 5" id="KW-0413">Isomerase</keyword>
<comment type="similarity">
    <text evidence="1">Belongs to the LacAB/RpiB family.</text>
</comment>
<feature type="binding site" evidence="4">
    <location>
        <position position="107"/>
    </location>
    <ligand>
        <name>D-ribulose 5-phosphate</name>
        <dbReference type="ChEBI" id="CHEBI:58121"/>
    </ligand>
</feature>
<dbReference type="PIRSF" id="PIRSF005384">
    <property type="entry name" value="RpiB_LacA_B"/>
    <property type="match status" value="1"/>
</dbReference>
<dbReference type="OrthoDB" id="1778624at2"/>
<evidence type="ECO:0000256" key="2">
    <source>
        <dbReference type="ARBA" id="ARBA00023235"/>
    </source>
</evidence>
<dbReference type="RefSeq" id="WP_072835976.1">
    <property type="nucleotide sequence ID" value="NZ_FQUU01000012.1"/>
</dbReference>
<feature type="binding site" evidence="4">
    <location>
        <position position="144"/>
    </location>
    <ligand>
        <name>D-ribulose 5-phosphate</name>
        <dbReference type="ChEBI" id="CHEBI:58121"/>
    </ligand>
</feature>
<dbReference type="NCBIfam" id="TIGR01120">
    <property type="entry name" value="rpiB"/>
    <property type="match status" value="1"/>
</dbReference>
<organism evidence="5 6">
    <name type="scientific">Flavisolibacter ginsengisoli DSM 18119</name>
    <dbReference type="NCBI Taxonomy" id="1121884"/>
    <lineage>
        <taxon>Bacteria</taxon>
        <taxon>Pseudomonadati</taxon>
        <taxon>Bacteroidota</taxon>
        <taxon>Chitinophagia</taxon>
        <taxon>Chitinophagales</taxon>
        <taxon>Chitinophagaceae</taxon>
        <taxon>Flavisolibacter</taxon>
    </lineage>
</organism>
<evidence type="ECO:0000313" key="5">
    <source>
        <dbReference type="EMBL" id="SHF51007.1"/>
    </source>
</evidence>
<dbReference type="Pfam" id="PF02502">
    <property type="entry name" value="LacAB_rpiB"/>
    <property type="match status" value="1"/>
</dbReference>
<evidence type="ECO:0000256" key="3">
    <source>
        <dbReference type="PIRSR" id="PIRSR005384-1"/>
    </source>
</evidence>
<evidence type="ECO:0000256" key="1">
    <source>
        <dbReference type="ARBA" id="ARBA00008754"/>
    </source>
</evidence>
<evidence type="ECO:0000256" key="4">
    <source>
        <dbReference type="PIRSR" id="PIRSR005384-2"/>
    </source>
</evidence>
<dbReference type="GO" id="GO:0004751">
    <property type="term" value="F:ribose-5-phosphate isomerase activity"/>
    <property type="evidence" value="ECO:0007669"/>
    <property type="project" value="TreeGrafter"/>
</dbReference>
<gene>
    <name evidence="5" type="ORF">SAMN02745131_02813</name>
</gene>
<feature type="binding site" evidence="4">
    <location>
        <begin position="16"/>
        <end position="17"/>
    </location>
    <ligand>
        <name>D-ribulose 5-phosphate</name>
        <dbReference type="ChEBI" id="CHEBI:58121"/>
    </ligand>
</feature>
<sequence length="151" mass="16475">MQSTFDRVKLVAIGCDHAGFEYKTVLVDFLKEKGWQVKDFGTNNADSVDYPDYAHPVANSVETGESGWGILICGSANGVAITANKHQGIRAAICWQSEVARLAREHNNANIICIPARFVSTPAAEEMVNIFVSTAFEGGRHEKRVVKMACS</sequence>
<dbReference type="GO" id="GO:0019316">
    <property type="term" value="P:D-allose catabolic process"/>
    <property type="evidence" value="ECO:0007669"/>
    <property type="project" value="TreeGrafter"/>
</dbReference>
<dbReference type="PANTHER" id="PTHR30345:SF0">
    <property type="entry name" value="DNA DAMAGE-REPAIR_TOLERATION PROTEIN DRT102"/>
    <property type="match status" value="1"/>
</dbReference>